<evidence type="ECO:0000256" key="4">
    <source>
        <dbReference type="ARBA" id="ARBA00005189"/>
    </source>
</evidence>
<comment type="catalytic activity">
    <reaction evidence="1">
        <text>a 1,2-diacyl-sn-glycero-3-phosphate + CTP + H(+) = a CDP-1,2-diacyl-sn-glycerol + diphosphate</text>
        <dbReference type="Rhea" id="RHEA:16229"/>
        <dbReference type="ChEBI" id="CHEBI:15378"/>
        <dbReference type="ChEBI" id="CHEBI:33019"/>
        <dbReference type="ChEBI" id="CHEBI:37563"/>
        <dbReference type="ChEBI" id="CHEBI:58332"/>
        <dbReference type="ChEBI" id="CHEBI:58608"/>
        <dbReference type="EC" id="2.7.7.41"/>
    </reaction>
</comment>
<dbReference type="EC" id="2.7.7.41" evidence="6"/>
<name>A0A6C0KD81_9ZZZZ</name>
<reference evidence="20" key="1">
    <citation type="journal article" date="2020" name="Nature">
        <title>Giant virus diversity and host interactions through global metagenomics.</title>
        <authorList>
            <person name="Schulz F."/>
            <person name="Roux S."/>
            <person name="Paez-Espino D."/>
            <person name="Jungbluth S."/>
            <person name="Walsh D.A."/>
            <person name="Denef V.J."/>
            <person name="McMahon K.D."/>
            <person name="Konstantinidis K.T."/>
            <person name="Eloe-Fadrosh E.A."/>
            <person name="Kyrpides N.C."/>
            <person name="Woyke T."/>
        </authorList>
    </citation>
    <scope>NUCLEOTIDE SEQUENCE</scope>
    <source>
        <strain evidence="20">GVMAG-S-1103017-68</strain>
    </source>
</reference>
<comment type="pathway">
    <text evidence="3">Phospholipid metabolism; CDP-diacylglycerol biosynthesis; CDP-diacylglycerol from sn-glycerol 3-phosphate: step 3/3.</text>
</comment>
<keyword evidence="9 19" id="KW-0812">Transmembrane</keyword>
<evidence type="ECO:0000256" key="11">
    <source>
        <dbReference type="ARBA" id="ARBA00022989"/>
    </source>
</evidence>
<sequence length="312" mass="33198">MQAPSAVTAKFRARCASGAAMIGGFCIIVTAGHFYCTLLVLALTVAMFKEVVQIHTLAYRHSFVASQTADWRATWSFYCVGVFAGSTQVRGLAELHGAPATAACRVYTVYLVAVISFVLSLCKDRYHYQFSLLACGHTCLVGLVLPAFAHIHNLYRGMIWFLVPASLVICNDTAAMVCGSFFPGARTRLIAVSPGKTWEGFCGGALLTLSMGALLGTALASCPVLHSWLACPPDGLQLIPFSAAPTWCEEATQLFAPQNYALAGVSVELCPVQLHTMTLAAFASTVAPFGGFVASGFKRAYEIKDFGATIPG</sequence>
<keyword evidence="15" id="KW-1208">Phospholipid metabolism</keyword>
<dbReference type="UniPathway" id="UPA00557">
    <property type="reaction ID" value="UER00614"/>
</dbReference>
<keyword evidence="8" id="KW-0808">Transferase</keyword>
<dbReference type="GO" id="GO:0005789">
    <property type="term" value="C:endoplasmic reticulum membrane"/>
    <property type="evidence" value="ECO:0007669"/>
    <property type="project" value="TreeGrafter"/>
</dbReference>
<evidence type="ECO:0000256" key="15">
    <source>
        <dbReference type="ARBA" id="ARBA00023264"/>
    </source>
</evidence>
<evidence type="ECO:0000256" key="14">
    <source>
        <dbReference type="ARBA" id="ARBA00023209"/>
    </source>
</evidence>
<dbReference type="PANTHER" id="PTHR13773:SF8">
    <property type="entry name" value="PHOSPHATIDATE CYTIDYLYLTRANSFERASE, PHOTORECEPTOR-SPECIFIC"/>
    <property type="match status" value="1"/>
</dbReference>
<dbReference type="EMBL" id="MN740855">
    <property type="protein sequence ID" value="QHU15353.1"/>
    <property type="molecule type" value="Genomic_DNA"/>
</dbReference>
<proteinExistence type="inferred from homology"/>
<evidence type="ECO:0000256" key="9">
    <source>
        <dbReference type="ARBA" id="ARBA00022692"/>
    </source>
</evidence>
<evidence type="ECO:0000256" key="5">
    <source>
        <dbReference type="ARBA" id="ARBA00010185"/>
    </source>
</evidence>
<evidence type="ECO:0000256" key="17">
    <source>
        <dbReference type="ARBA" id="ARBA00032396"/>
    </source>
</evidence>
<evidence type="ECO:0000256" key="6">
    <source>
        <dbReference type="ARBA" id="ARBA00012487"/>
    </source>
</evidence>
<evidence type="ECO:0000256" key="3">
    <source>
        <dbReference type="ARBA" id="ARBA00005119"/>
    </source>
</evidence>
<evidence type="ECO:0000256" key="13">
    <source>
        <dbReference type="ARBA" id="ARBA00023136"/>
    </source>
</evidence>
<evidence type="ECO:0000256" key="10">
    <source>
        <dbReference type="ARBA" id="ARBA00022695"/>
    </source>
</evidence>
<evidence type="ECO:0000256" key="16">
    <source>
        <dbReference type="ARBA" id="ARBA00029893"/>
    </source>
</evidence>
<evidence type="ECO:0000256" key="18">
    <source>
        <dbReference type="ARBA" id="ARBA00033406"/>
    </source>
</evidence>
<keyword evidence="12" id="KW-0443">Lipid metabolism</keyword>
<dbReference type="AlphaFoldDB" id="A0A6C0KD81"/>
<feature type="transmembrane region" description="Helical" evidence="19">
    <location>
        <begin position="203"/>
        <end position="229"/>
    </location>
</feature>
<keyword evidence="14" id="KW-0594">Phospholipid biosynthesis</keyword>
<keyword evidence="7" id="KW-0444">Lipid biosynthesis</keyword>
<feature type="transmembrane region" description="Helical" evidence="19">
    <location>
        <begin position="20"/>
        <end position="48"/>
    </location>
</feature>
<dbReference type="PANTHER" id="PTHR13773">
    <property type="entry name" value="PHOSPHATIDATE CYTIDYLYLTRANSFERASE"/>
    <property type="match status" value="1"/>
</dbReference>
<feature type="transmembrane region" description="Helical" evidence="19">
    <location>
        <begin position="100"/>
        <end position="119"/>
    </location>
</feature>
<comment type="subcellular location">
    <subcellularLocation>
        <location evidence="2">Membrane</location>
        <topology evidence="2">Multi-pass membrane protein</topology>
    </subcellularLocation>
</comment>
<feature type="transmembrane region" description="Helical" evidence="19">
    <location>
        <begin position="131"/>
        <end position="152"/>
    </location>
</feature>
<comment type="pathway">
    <text evidence="4">Lipid metabolism.</text>
</comment>
<evidence type="ECO:0000256" key="1">
    <source>
        <dbReference type="ARBA" id="ARBA00001698"/>
    </source>
</evidence>
<protein>
    <recommendedName>
        <fullName evidence="6">phosphatidate cytidylyltransferase</fullName>
        <ecNumber evidence="6">2.7.7.41</ecNumber>
    </recommendedName>
    <alternativeName>
        <fullName evidence="16">CDP-diacylglycerol synthase</fullName>
    </alternativeName>
    <alternativeName>
        <fullName evidence="17">CDP-diglyceride pyrophosphorylase</fullName>
    </alternativeName>
    <alternativeName>
        <fullName evidence="18">CDP-diglyceride synthase</fullName>
    </alternativeName>
</protein>
<accession>A0A6C0KD81</accession>
<evidence type="ECO:0000256" key="2">
    <source>
        <dbReference type="ARBA" id="ARBA00004141"/>
    </source>
</evidence>
<evidence type="ECO:0000256" key="8">
    <source>
        <dbReference type="ARBA" id="ARBA00022679"/>
    </source>
</evidence>
<organism evidence="20">
    <name type="scientific">viral metagenome</name>
    <dbReference type="NCBI Taxonomy" id="1070528"/>
    <lineage>
        <taxon>unclassified sequences</taxon>
        <taxon>metagenomes</taxon>
        <taxon>organismal metagenomes</taxon>
    </lineage>
</organism>
<keyword evidence="13 19" id="KW-0472">Membrane</keyword>
<evidence type="ECO:0000256" key="12">
    <source>
        <dbReference type="ARBA" id="ARBA00023098"/>
    </source>
</evidence>
<keyword evidence="11 19" id="KW-1133">Transmembrane helix</keyword>
<comment type="similarity">
    <text evidence="5">Belongs to the CDS family.</text>
</comment>
<keyword evidence="10" id="KW-0548">Nucleotidyltransferase</keyword>
<dbReference type="InterPro" id="IPR016720">
    <property type="entry name" value="PC_Trfase_euk"/>
</dbReference>
<evidence type="ECO:0000256" key="7">
    <source>
        <dbReference type="ARBA" id="ARBA00022516"/>
    </source>
</evidence>
<evidence type="ECO:0000256" key="19">
    <source>
        <dbReference type="SAM" id="Phobius"/>
    </source>
</evidence>
<evidence type="ECO:0000313" key="20">
    <source>
        <dbReference type="EMBL" id="QHU15353.1"/>
    </source>
</evidence>
<dbReference type="GO" id="GO:0016024">
    <property type="term" value="P:CDP-diacylglycerol biosynthetic process"/>
    <property type="evidence" value="ECO:0007669"/>
    <property type="project" value="UniProtKB-UniPathway"/>
</dbReference>
<feature type="transmembrane region" description="Helical" evidence="19">
    <location>
        <begin position="158"/>
        <end position="182"/>
    </location>
</feature>
<dbReference type="Pfam" id="PF01148">
    <property type="entry name" value="CTP_transf_1"/>
    <property type="match status" value="1"/>
</dbReference>
<dbReference type="GO" id="GO:0004605">
    <property type="term" value="F:phosphatidate cytidylyltransferase activity"/>
    <property type="evidence" value="ECO:0007669"/>
    <property type="project" value="UniProtKB-EC"/>
</dbReference>